<name>A0A645GNX4_9ZZZZ</name>
<evidence type="ECO:0000313" key="1">
    <source>
        <dbReference type="EMBL" id="MPN25393.1"/>
    </source>
</evidence>
<gene>
    <name evidence="1" type="ORF">SDC9_172802</name>
</gene>
<dbReference type="EMBL" id="VSSQ01074559">
    <property type="protein sequence ID" value="MPN25393.1"/>
    <property type="molecule type" value="Genomic_DNA"/>
</dbReference>
<dbReference type="AlphaFoldDB" id="A0A645GNX4"/>
<organism evidence="1">
    <name type="scientific">bioreactor metagenome</name>
    <dbReference type="NCBI Taxonomy" id="1076179"/>
    <lineage>
        <taxon>unclassified sequences</taxon>
        <taxon>metagenomes</taxon>
        <taxon>ecological metagenomes</taxon>
    </lineage>
</organism>
<accession>A0A645GNX4</accession>
<comment type="caution">
    <text evidence="1">The sequence shown here is derived from an EMBL/GenBank/DDBJ whole genome shotgun (WGS) entry which is preliminary data.</text>
</comment>
<sequence>MNGVGENYYSDVEAVPFEIQLKEDGTPLSFTVDFGKSLETVMNHVLQELGQEGTESIKVEKYTITQNISKLGEVKKIDIPSGARSAINYEKEISLIESNSAKDKK</sequence>
<proteinExistence type="predicted"/>
<reference evidence="1" key="1">
    <citation type="submission" date="2019-08" db="EMBL/GenBank/DDBJ databases">
        <authorList>
            <person name="Kucharzyk K."/>
            <person name="Murdoch R.W."/>
            <person name="Higgins S."/>
            <person name="Loffler F."/>
        </authorList>
    </citation>
    <scope>NUCLEOTIDE SEQUENCE</scope>
</reference>
<protein>
    <submittedName>
        <fullName evidence="1">Uncharacterized protein</fullName>
    </submittedName>
</protein>